<name>A0A4Y2EGR9_ARAVE</name>
<dbReference type="EMBL" id="BGPR01000576">
    <property type="protein sequence ID" value="GBM27075.1"/>
    <property type="molecule type" value="Genomic_DNA"/>
</dbReference>
<protein>
    <submittedName>
        <fullName evidence="1">Uncharacterized protein</fullName>
    </submittedName>
</protein>
<comment type="caution">
    <text evidence="1">The sequence shown here is derived from an EMBL/GenBank/DDBJ whole genome shotgun (WGS) entry which is preliminary data.</text>
</comment>
<sequence>MSLQCKLAASSSHGDFEAFVNLPRACTLVMTNLWQACTLVVTFKFVCFKPNYIWECCDHFIVACVIPGLKSWIGSEVRCKWQPRALRFIKAAVTLVEALHRHGVQGVHTSVRGNCLEPAYPSSTKLRLIPPRGTTTSLKKNV</sequence>
<accession>A0A4Y2EGR9</accession>
<evidence type="ECO:0000313" key="2">
    <source>
        <dbReference type="Proteomes" id="UP000499080"/>
    </source>
</evidence>
<reference evidence="1 2" key="1">
    <citation type="journal article" date="2019" name="Sci. Rep.">
        <title>Orb-weaving spider Araneus ventricosus genome elucidates the spidroin gene catalogue.</title>
        <authorList>
            <person name="Kono N."/>
            <person name="Nakamura H."/>
            <person name="Ohtoshi R."/>
            <person name="Moran D.A.P."/>
            <person name="Shinohara A."/>
            <person name="Yoshida Y."/>
            <person name="Fujiwara M."/>
            <person name="Mori M."/>
            <person name="Tomita M."/>
            <person name="Arakawa K."/>
        </authorList>
    </citation>
    <scope>NUCLEOTIDE SEQUENCE [LARGE SCALE GENOMIC DNA]</scope>
</reference>
<proteinExistence type="predicted"/>
<dbReference type="Proteomes" id="UP000499080">
    <property type="component" value="Unassembled WGS sequence"/>
</dbReference>
<dbReference type="AlphaFoldDB" id="A0A4Y2EGR9"/>
<organism evidence="1 2">
    <name type="scientific">Araneus ventricosus</name>
    <name type="common">Orbweaver spider</name>
    <name type="synonym">Epeira ventricosa</name>
    <dbReference type="NCBI Taxonomy" id="182803"/>
    <lineage>
        <taxon>Eukaryota</taxon>
        <taxon>Metazoa</taxon>
        <taxon>Ecdysozoa</taxon>
        <taxon>Arthropoda</taxon>
        <taxon>Chelicerata</taxon>
        <taxon>Arachnida</taxon>
        <taxon>Araneae</taxon>
        <taxon>Araneomorphae</taxon>
        <taxon>Entelegynae</taxon>
        <taxon>Araneoidea</taxon>
        <taxon>Araneidae</taxon>
        <taxon>Araneus</taxon>
    </lineage>
</organism>
<evidence type="ECO:0000313" key="1">
    <source>
        <dbReference type="EMBL" id="GBM27075.1"/>
    </source>
</evidence>
<keyword evidence="2" id="KW-1185">Reference proteome</keyword>
<gene>
    <name evidence="1" type="ORF">AVEN_189854_1</name>
</gene>